<evidence type="ECO:0000256" key="4">
    <source>
        <dbReference type="ARBA" id="ARBA00023136"/>
    </source>
</evidence>
<feature type="transmembrane region" description="Helical" evidence="6">
    <location>
        <begin position="398"/>
        <end position="420"/>
    </location>
</feature>
<dbReference type="AlphaFoldDB" id="B7FT06"/>
<proteinExistence type="predicted"/>
<dbReference type="HOGENOM" id="CLU_029011_1_0_1"/>
<evidence type="ECO:0000256" key="6">
    <source>
        <dbReference type="SAM" id="Phobius"/>
    </source>
</evidence>
<dbReference type="GeneID" id="7197364"/>
<dbReference type="eggNOG" id="ENOG502QWNB">
    <property type="taxonomic scope" value="Eukaryota"/>
</dbReference>
<feature type="region of interest" description="Disordered" evidence="5">
    <location>
        <begin position="85"/>
        <end position="152"/>
    </location>
</feature>
<comment type="subcellular location">
    <subcellularLocation>
        <location evidence="1">Membrane</location>
        <topology evidence="1">Multi-pass membrane protein</topology>
    </subcellularLocation>
</comment>
<reference evidence="8" key="2">
    <citation type="submission" date="2008-08" db="EMBL/GenBank/DDBJ databases">
        <authorList>
            <consortium name="Diatom Consortium"/>
            <person name="Grigoriev I."/>
            <person name="Grimwood J."/>
            <person name="Kuo A."/>
            <person name="Otillar R.P."/>
            <person name="Salamov A."/>
            <person name="Detter J.C."/>
            <person name="Lindquist E."/>
            <person name="Shapiro H."/>
            <person name="Lucas S."/>
            <person name="Glavina del Rio T."/>
            <person name="Pitluck S."/>
            <person name="Rokhsar D."/>
            <person name="Bowler C."/>
        </authorList>
    </citation>
    <scope>GENOME REANNOTATION</scope>
    <source>
        <strain evidence="8">CCAP 1055/1</strain>
    </source>
</reference>
<feature type="transmembrane region" description="Helical" evidence="6">
    <location>
        <begin position="539"/>
        <end position="567"/>
    </location>
</feature>
<keyword evidence="2 6" id="KW-0812">Transmembrane</keyword>
<evidence type="ECO:0000256" key="2">
    <source>
        <dbReference type="ARBA" id="ARBA00022692"/>
    </source>
</evidence>
<dbReference type="Pfam" id="PF01925">
    <property type="entry name" value="TauE"/>
    <property type="match status" value="2"/>
</dbReference>
<evidence type="ECO:0000313" key="7">
    <source>
        <dbReference type="EMBL" id="EEC50568.1"/>
    </source>
</evidence>
<sequence length="629" mass="68876">MERSGRDENAEPEVRKRNRRRLLWCSSSALCVVAAALSSNGLSASLTGKSLPFPALGHLLQSSMPILEDDDERLGMKSSKRMLEDAANGNTSGQDDAQQDESQQVTDDQAGISAQDQDDDSQTAGDDDQKQTEEEEHRGPDQDDWFRDGFADDTFTDDDAKNRYSEVDDFYAYVGDPRPPKLMPLSSREVIGYSVVAMALTLGASGGIGGGGVVVPVYLLVMGLHPHYAIPIASVTVFGGALASTIVNMQRRHPLADRPIIDWDLVLMMEPLTLIGTLLGTLFHRILSEKILIVLLVLLLSITAHSTLSKAMRMYEAEKRYIRHLIAAQADSPRGNPSLGGYVLPFGDEDDSRADTGCKEEARMAAEERQRILILNPDFRTMKTDLLEQEKVTPRSKIIALCCMFSVLIFLNLMVGGGSFDSPWDIKCGSTAFWVVHVVMIAFLMSSAWMAQTYLIARHEIKDMVRFDYVHGDIKWDTRTSIIYPAVFTIAGVFAGMFGIGGGVVIVPLLLHSGVHPGVASATSSAMILFTSLASVSTYFVFGLIVADFAMAGFVIGFISSTLGQILMRRVRQAKSASGRKFERNSYLAFVIGGVVLVSALLMTIQYVFMIVDQPDEDTFGGLCDGLRF</sequence>
<dbReference type="OrthoDB" id="434519at2759"/>
<accession>B7FT06</accession>
<gene>
    <name evidence="7" type="ORF">PHATRDRAFT_43654</name>
</gene>
<dbReference type="PaxDb" id="2850-Phatr43654"/>
<feature type="transmembrane region" description="Helical" evidence="6">
    <location>
        <begin position="291"/>
        <end position="311"/>
    </location>
</feature>
<dbReference type="GO" id="GO:0016567">
    <property type="term" value="P:protein ubiquitination"/>
    <property type="evidence" value="ECO:0007669"/>
    <property type="project" value="TreeGrafter"/>
</dbReference>
<dbReference type="OMA" id="MRNNFVP"/>
<feature type="transmembrane region" description="Helical" evidence="6">
    <location>
        <begin position="227"/>
        <end position="248"/>
    </location>
</feature>
<keyword evidence="8" id="KW-1185">Reference proteome</keyword>
<evidence type="ECO:0000256" key="3">
    <source>
        <dbReference type="ARBA" id="ARBA00022989"/>
    </source>
</evidence>
<feature type="transmembrane region" description="Helical" evidence="6">
    <location>
        <begin position="190"/>
        <end position="221"/>
    </location>
</feature>
<evidence type="ECO:0008006" key="9">
    <source>
        <dbReference type="Google" id="ProtNLM"/>
    </source>
</evidence>
<dbReference type="InParanoid" id="B7FT06"/>
<protein>
    <recommendedName>
        <fullName evidence="9">Sulfite exporter TauE/SafE</fullName>
    </recommendedName>
</protein>
<feature type="compositionally biased region" description="Basic and acidic residues" evidence="5">
    <location>
        <begin position="127"/>
        <end position="150"/>
    </location>
</feature>
<keyword evidence="3 6" id="KW-1133">Transmembrane helix</keyword>
<evidence type="ECO:0000256" key="5">
    <source>
        <dbReference type="SAM" id="MobiDB-lite"/>
    </source>
</evidence>
<feature type="transmembrane region" description="Helical" evidence="6">
    <location>
        <begin position="587"/>
        <end position="609"/>
    </location>
</feature>
<dbReference type="PANTHER" id="PTHR14255:SF3">
    <property type="entry name" value="SULFITE EXPORTER TAUE_SAFE FAMILY PROTEIN 5-RELATED"/>
    <property type="match status" value="1"/>
</dbReference>
<feature type="transmembrane region" description="Helical" evidence="6">
    <location>
        <begin position="432"/>
        <end position="457"/>
    </location>
</feature>
<feature type="transmembrane region" description="Helical" evidence="6">
    <location>
        <begin position="260"/>
        <end position="279"/>
    </location>
</feature>
<dbReference type="RefSeq" id="XP_002177754.1">
    <property type="nucleotide sequence ID" value="XM_002177718.1"/>
</dbReference>
<feature type="transmembrane region" description="Helical" evidence="6">
    <location>
        <begin position="482"/>
        <end position="511"/>
    </location>
</feature>
<dbReference type="GO" id="GO:0016020">
    <property type="term" value="C:membrane"/>
    <property type="evidence" value="ECO:0007669"/>
    <property type="project" value="UniProtKB-SubCell"/>
</dbReference>
<dbReference type="InterPro" id="IPR002781">
    <property type="entry name" value="TM_pro_TauE-like"/>
</dbReference>
<dbReference type="EMBL" id="CM000606">
    <property type="protein sequence ID" value="EEC50568.1"/>
    <property type="molecule type" value="Genomic_DNA"/>
</dbReference>
<dbReference type="STRING" id="556484.B7FT06"/>
<dbReference type="Proteomes" id="UP000000759">
    <property type="component" value="Chromosome 2"/>
</dbReference>
<dbReference type="GO" id="GO:0031464">
    <property type="term" value="C:Cul4A-RING E3 ubiquitin ligase complex"/>
    <property type="evidence" value="ECO:0007669"/>
    <property type="project" value="TreeGrafter"/>
</dbReference>
<name>B7FT06_PHATC</name>
<organism evidence="7 8">
    <name type="scientific">Phaeodactylum tricornutum (strain CCAP 1055/1)</name>
    <dbReference type="NCBI Taxonomy" id="556484"/>
    <lineage>
        <taxon>Eukaryota</taxon>
        <taxon>Sar</taxon>
        <taxon>Stramenopiles</taxon>
        <taxon>Ochrophyta</taxon>
        <taxon>Bacillariophyta</taxon>
        <taxon>Bacillariophyceae</taxon>
        <taxon>Bacillariophycidae</taxon>
        <taxon>Naviculales</taxon>
        <taxon>Phaeodactylaceae</taxon>
        <taxon>Phaeodactylum</taxon>
    </lineage>
</organism>
<dbReference type="KEGG" id="pti:PHATRDRAFT_43654"/>
<feature type="compositionally biased region" description="Polar residues" evidence="5">
    <location>
        <begin position="88"/>
        <end position="106"/>
    </location>
</feature>
<keyword evidence="4 6" id="KW-0472">Membrane</keyword>
<reference evidence="7 8" key="1">
    <citation type="journal article" date="2008" name="Nature">
        <title>The Phaeodactylum genome reveals the evolutionary history of diatom genomes.</title>
        <authorList>
            <person name="Bowler C."/>
            <person name="Allen A.E."/>
            <person name="Badger J.H."/>
            <person name="Grimwood J."/>
            <person name="Jabbari K."/>
            <person name="Kuo A."/>
            <person name="Maheswari U."/>
            <person name="Martens C."/>
            <person name="Maumus F."/>
            <person name="Otillar R.P."/>
            <person name="Rayko E."/>
            <person name="Salamov A."/>
            <person name="Vandepoele K."/>
            <person name="Beszteri B."/>
            <person name="Gruber A."/>
            <person name="Heijde M."/>
            <person name="Katinka M."/>
            <person name="Mock T."/>
            <person name="Valentin K."/>
            <person name="Verret F."/>
            <person name="Berges J.A."/>
            <person name="Brownlee C."/>
            <person name="Cadoret J.P."/>
            <person name="Chiovitti A."/>
            <person name="Choi C.J."/>
            <person name="Coesel S."/>
            <person name="De Martino A."/>
            <person name="Detter J.C."/>
            <person name="Durkin C."/>
            <person name="Falciatore A."/>
            <person name="Fournet J."/>
            <person name="Haruta M."/>
            <person name="Huysman M.J."/>
            <person name="Jenkins B.D."/>
            <person name="Jiroutova K."/>
            <person name="Jorgensen R.E."/>
            <person name="Joubert Y."/>
            <person name="Kaplan A."/>
            <person name="Kroger N."/>
            <person name="Kroth P.G."/>
            <person name="La Roche J."/>
            <person name="Lindquist E."/>
            <person name="Lommer M."/>
            <person name="Martin-Jezequel V."/>
            <person name="Lopez P.J."/>
            <person name="Lucas S."/>
            <person name="Mangogna M."/>
            <person name="McGinnis K."/>
            <person name="Medlin L.K."/>
            <person name="Montsant A."/>
            <person name="Oudot-Le Secq M.P."/>
            <person name="Napoli C."/>
            <person name="Obornik M."/>
            <person name="Parker M.S."/>
            <person name="Petit J.L."/>
            <person name="Porcel B.M."/>
            <person name="Poulsen N."/>
            <person name="Robison M."/>
            <person name="Rychlewski L."/>
            <person name="Rynearson T.A."/>
            <person name="Schmutz J."/>
            <person name="Shapiro H."/>
            <person name="Siaut M."/>
            <person name="Stanley M."/>
            <person name="Sussman M.R."/>
            <person name="Taylor A.R."/>
            <person name="Vardi A."/>
            <person name="von Dassow P."/>
            <person name="Vyverman W."/>
            <person name="Willis A."/>
            <person name="Wyrwicz L.S."/>
            <person name="Rokhsar D.S."/>
            <person name="Weissenbach J."/>
            <person name="Armbrust E.V."/>
            <person name="Green B.R."/>
            <person name="Van de Peer Y."/>
            <person name="Grigoriev I.V."/>
        </authorList>
    </citation>
    <scope>NUCLEOTIDE SEQUENCE [LARGE SCALE GENOMIC DNA]</scope>
    <source>
        <strain evidence="7 8">CCAP 1055/1</strain>
    </source>
</reference>
<evidence type="ECO:0000256" key="1">
    <source>
        <dbReference type="ARBA" id="ARBA00004141"/>
    </source>
</evidence>
<dbReference type="PANTHER" id="PTHR14255">
    <property type="entry name" value="CEREBLON"/>
    <property type="match status" value="1"/>
</dbReference>
<evidence type="ECO:0000313" key="8">
    <source>
        <dbReference type="Proteomes" id="UP000000759"/>
    </source>
</evidence>